<keyword evidence="4" id="KW-1185">Reference proteome</keyword>
<dbReference type="GO" id="GO:0016301">
    <property type="term" value="F:kinase activity"/>
    <property type="evidence" value="ECO:0007669"/>
    <property type="project" value="UniProtKB-KW"/>
</dbReference>
<evidence type="ECO:0000313" key="3">
    <source>
        <dbReference type="EMBL" id="PVM91186.1"/>
    </source>
</evidence>
<keyword evidence="3" id="KW-0418">Kinase</keyword>
<dbReference type="EMBL" id="QDKQ01000032">
    <property type="protein sequence ID" value="PVM91186.1"/>
    <property type="molecule type" value="Genomic_DNA"/>
</dbReference>
<sequence length="304" mass="32612">MMRVGVVRNPRSHANQGRVHAPTPEGVRVVEPATREALGQELARFAEEKIDLLVIDGGDGTVRDVLGLTPSTFGDDMPMLAILPSGKTNVLAIDLGAPRDWRLEEALAAAAGAEPRIKIRAPLEVRFADGRPPLRGFFFGLGALVRATALSKRVNRMGVFQSLSVAVTLAGATLGALFGGARDQWRQGVAVKVAMDGEAQPAGERFVLLATALKRLPFNLKPFGEPREGLKVLDVDAPPQRLLRMLPTVLSGKEKPILEARGYRRRDPAALYASGQFDFVLDGEVFEGGKLALALGAPLRFVVG</sequence>
<feature type="region of interest" description="Disordered" evidence="1">
    <location>
        <begin position="1"/>
        <end position="23"/>
    </location>
</feature>
<dbReference type="SUPFAM" id="SSF111331">
    <property type="entry name" value="NAD kinase/diacylglycerol kinase-like"/>
    <property type="match status" value="1"/>
</dbReference>
<dbReference type="OrthoDB" id="7209949at2"/>
<reference evidence="3 4" key="1">
    <citation type="submission" date="2018-04" db="EMBL/GenBank/DDBJ databases">
        <title>The genome sequence of Caulobacter sp. 744.</title>
        <authorList>
            <person name="Gao J."/>
            <person name="Sun J."/>
        </authorList>
    </citation>
    <scope>NUCLEOTIDE SEQUENCE [LARGE SCALE GENOMIC DNA]</scope>
    <source>
        <strain evidence="3 4">774</strain>
    </source>
</reference>
<evidence type="ECO:0000256" key="1">
    <source>
        <dbReference type="SAM" id="MobiDB-lite"/>
    </source>
</evidence>
<dbReference type="AlphaFoldDB" id="A0A2T9K5D0"/>
<dbReference type="InterPro" id="IPR001206">
    <property type="entry name" value="Diacylglycerol_kinase_cat_dom"/>
</dbReference>
<evidence type="ECO:0000313" key="4">
    <source>
        <dbReference type="Proteomes" id="UP000245073"/>
    </source>
</evidence>
<accession>A0A2T9K5D0</accession>
<evidence type="ECO:0000259" key="2">
    <source>
        <dbReference type="PROSITE" id="PS50146"/>
    </source>
</evidence>
<dbReference type="Proteomes" id="UP000245073">
    <property type="component" value="Unassembled WGS sequence"/>
</dbReference>
<dbReference type="PROSITE" id="PS50146">
    <property type="entry name" value="DAGK"/>
    <property type="match status" value="1"/>
</dbReference>
<organism evidence="3 4">
    <name type="scientific">Caulobacter endophyticus</name>
    <dbReference type="NCBI Taxonomy" id="2172652"/>
    <lineage>
        <taxon>Bacteria</taxon>
        <taxon>Pseudomonadati</taxon>
        <taxon>Pseudomonadota</taxon>
        <taxon>Alphaproteobacteria</taxon>
        <taxon>Caulobacterales</taxon>
        <taxon>Caulobacteraceae</taxon>
        <taxon>Caulobacter</taxon>
    </lineage>
</organism>
<dbReference type="Gene3D" id="3.40.50.10330">
    <property type="entry name" value="Probable inorganic polyphosphate/atp-NAD kinase, domain 1"/>
    <property type="match status" value="1"/>
</dbReference>
<dbReference type="Pfam" id="PF00781">
    <property type="entry name" value="DAGK_cat"/>
    <property type="match status" value="1"/>
</dbReference>
<keyword evidence="3" id="KW-0808">Transferase</keyword>
<feature type="domain" description="DAGKc" evidence="2">
    <location>
        <begin position="1"/>
        <end position="132"/>
    </location>
</feature>
<proteinExistence type="predicted"/>
<comment type="caution">
    <text evidence="3">The sequence shown here is derived from an EMBL/GenBank/DDBJ whole genome shotgun (WGS) entry which is preliminary data.</text>
</comment>
<dbReference type="InterPro" id="IPR016064">
    <property type="entry name" value="NAD/diacylglycerol_kinase_sf"/>
</dbReference>
<name>A0A2T9K5D0_9CAUL</name>
<dbReference type="InterPro" id="IPR017438">
    <property type="entry name" value="ATP-NAD_kinase_N"/>
</dbReference>
<gene>
    <name evidence="3" type="ORF">DDF67_07985</name>
</gene>
<protein>
    <submittedName>
        <fullName evidence="3">Diacylglycerol kinase</fullName>
    </submittedName>
</protein>